<dbReference type="HOGENOM" id="CLU_026673_16_5_1"/>
<dbReference type="Pfam" id="PF00107">
    <property type="entry name" value="ADH_zinc_N"/>
    <property type="match status" value="1"/>
</dbReference>
<dbReference type="GO" id="GO:0016651">
    <property type="term" value="F:oxidoreductase activity, acting on NAD(P)H"/>
    <property type="evidence" value="ECO:0007669"/>
    <property type="project" value="InterPro"/>
</dbReference>
<keyword evidence="3" id="KW-1185">Reference proteome</keyword>
<dbReference type="Pfam" id="PF08240">
    <property type="entry name" value="ADH_N"/>
    <property type="match status" value="1"/>
</dbReference>
<dbReference type="CDD" id="cd08249">
    <property type="entry name" value="enoyl_reductase_like"/>
    <property type="match status" value="1"/>
</dbReference>
<protein>
    <recommendedName>
        <fullName evidence="1">Enoyl reductase (ER) domain-containing protein</fullName>
    </recommendedName>
</protein>
<evidence type="ECO:0000313" key="2">
    <source>
        <dbReference type="EMBL" id="KIP04257.1"/>
    </source>
</evidence>
<dbReference type="Proteomes" id="UP000053257">
    <property type="component" value="Unassembled WGS sequence"/>
</dbReference>
<dbReference type="Gene3D" id="3.90.180.10">
    <property type="entry name" value="Medium-chain alcohol dehydrogenases, catalytic domain"/>
    <property type="match status" value="1"/>
</dbReference>
<dbReference type="InterPro" id="IPR020843">
    <property type="entry name" value="ER"/>
</dbReference>
<dbReference type="InterPro" id="IPR011032">
    <property type="entry name" value="GroES-like_sf"/>
</dbReference>
<evidence type="ECO:0000313" key="3">
    <source>
        <dbReference type="Proteomes" id="UP000053257"/>
    </source>
</evidence>
<sequence>MVAQQKALFLLEPHGNFAVKDTSIPEPGPHEVLVEIHAAGLNPIDWKIQAFNMFIQEYPAILGCDAAGIVKKVGEGVKIVSVGDRVVHSGAFTNVRGTFQQYTIVPDDIVAKIPDNITFDQAATIPSAAATAVLAYYNQPAMPFGGLGLTAPWDGGRGKYAGEPIVIVGGSSAVGQYGGSSAVSPIIASASLRNEAHLKSLGATHIVDRNAHLASAVRAITPKPVKYVFDSISLKDTQEAAYEALAPGGVLLTTLELEVDKSKISSEKRTTMVFGEVHASVNRALGQTFYKHFTEMIAVGELKPNNVELLPNGLAGVPEGLERLKGDKVSAAKLIARPKDTV</sequence>
<dbReference type="EMBL" id="KN840580">
    <property type="protein sequence ID" value="KIP04257.1"/>
    <property type="molecule type" value="Genomic_DNA"/>
</dbReference>
<dbReference type="STRING" id="745531.A0A0C3S384"/>
<dbReference type="InterPro" id="IPR013154">
    <property type="entry name" value="ADH-like_N"/>
</dbReference>
<dbReference type="PANTHER" id="PTHR45348">
    <property type="entry name" value="HYPOTHETICAL OXIDOREDUCTASE (EUROFUNG)"/>
    <property type="match status" value="1"/>
</dbReference>
<dbReference type="OrthoDB" id="3233595at2759"/>
<gene>
    <name evidence="2" type="ORF">PHLGIDRAFT_129607</name>
</gene>
<name>A0A0C3S384_PHLG1</name>
<dbReference type="InterPro" id="IPR047122">
    <property type="entry name" value="Trans-enoyl_RdTase-like"/>
</dbReference>
<proteinExistence type="predicted"/>
<dbReference type="InterPro" id="IPR013149">
    <property type="entry name" value="ADH-like_C"/>
</dbReference>
<dbReference type="SUPFAM" id="SSF50129">
    <property type="entry name" value="GroES-like"/>
    <property type="match status" value="1"/>
</dbReference>
<accession>A0A0C3S384</accession>
<evidence type="ECO:0000259" key="1">
    <source>
        <dbReference type="SMART" id="SM00829"/>
    </source>
</evidence>
<dbReference type="Gene3D" id="3.40.50.720">
    <property type="entry name" value="NAD(P)-binding Rossmann-like Domain"/>
    <property type="match status" value="1"/>
</dbReference>
<dbReference type="PANTHER" id="PTHR45348:SF2">
    <property type="entry name" value="ZINC-TYPE ALCOHOL DEHYDROGENASE-LIKE PROTEIN C2E1P3.01"/>
    <property type="match status" value="1"/>
</dbReference>
<dbReference type="InterPro" id="IPR036291">
    <property type="entry name" value="NAD(P)-bd_dom_sf"/>
</dbReference>
<dbReference type="AlphaFoldDB" id="A0A0C3S384"/>
<organism evidence="2 3">
    <name type="scientific">Phlebiopsis gigantea (strain 11061_1 CR5-6)</name>
    <name type="common">White-rot fungus</name>
    <name type="synonym">Peniophora gigantea</name>
    <dbReference type="NCBI Taxonomy" id="745531"/>
    <lineage>
        <taxon>Eukaryota</taxon>
        <taxon>Fungi</taxon>
        <taxon>Dikarya</taxon>
        <taxon>Basidiomycota</taxon>
        <taxon>Agaricomycotina</taxon>
        <taxon>Agaricomycetes</taxon>
        <taxon>Polyporales</taxon>
        <taxon>Phanerochaetaceae</taxon>
        <taxon>Phlebiopsis</taxon>
    </lineage>
</organism>
<dbReference type="SMART" id="SM00829">
    <property type="entry name" value="PKS_ER"/>
    <property type="match status" value="1"/>
</dbReference>
<reference evidence="2 3" key="1">
    <citation type="journal article" date="2014" name="PLoS Genet.">
        <title>Analysis of the Phlebiopsis gigantea genome, transcriptome and secretome provides insight into its pioneer colonization strategies of wood.</title>
        <authorList>
            <person name="Hori C."/>
            <person name="Ishida T."/>
            <person name="Igarashi K."/>
            <person name="Samejima M."/>
            <person name="Suzuki H."/>
            <person name="Master E."/>
            <person name="Ferreira P."/>
            <person name="Ruiz-Duenas F.J."/>
            <person name="Held B."/>
            <person name="Canessa P."/>
            <person name="Larrondo L.F."/>
            <person name="Schmoll M."/>
            <person name="Druzhinina I.S."/>
            <person name="Kubicek C.P."/>
            <person name="Gaskell J.A."/>
            <person name="Kersten P."/>
            <person name="St John F."/>
            <person name="Glasner J."/>
            <person name="Sabat G."/>
            <person name="Splinter BonDurant S."/>
            <person name="Syed K."/>
            <person name="Yadav J."/>
            <person name="Mgbeahuruike A.C."/>
            <person name="Kovalchuk A."/>
            <person name="Asiegbu F.O."/>
            <person name="Lackner G."/>
            <person name="Hoffmeister D."/>
            <person name="Rencoret J."/>
            <person name="Gutierrez A."/>
            <person name="Sun H."/>
            <person name="Lindquist E."/>
            <person name="Barry K."/>
            <person name="Riley R."/>
            <person name="Grigoriev I.V."/>
            <person name="Henrissat B."/>
            <person name="Kues U."/>
            <person name="Berka R.M."/>
            <person name="Martinez A.T."/>
            <person name="Covert S.F."/>
            <person name="Blanchette R.A."/>
            <person name="Cullen D."/>
        </authorList>
    </citation>
    <scope>NUCLEOTIDE SEQUENCE [LARGE SCALE GENOMIC DNA]</scope>
    <source>
        <strain evidence="2 3">11061_1 CR5-6</strain>
    </source>
</reference>
<dbReference type="SUPFAM" id="SSF51735">
    <property type="entry name" value="NAD(P)-binding Rossmann-fold domains"/>
    <property type="match status" value="1"/>
</dbReference>
<feature type="domain" description="Enoyl reductase (ER)" evidence="1">
    <location>
        <begin position="15"/>
        <end position="336"/>
    </location>
</feature>